<feature type="region of interest" description="Disordered" evidence="23">
    <location>
        <begin position="352"/>
        <end position="484"/>
    </location>
</feature>
<evidence type="ECO:0000256" key="10">
    <source>
        <dbReference type="ARBA" id="ARBA00022833"/>
    </source>
</evidence>
<keyword evidence="13" id="KW-0103">Bromodomain</keyword>
<feature type="compositionally biased region" description="Low complexity" evidence="23">
    <location>
        <begin position="1091"/>
        <end position="1117"/>
    </location>
</feature>
<dbReference type="EC" id="2.1.1.355" evidence="2 19"/>
<dbReference type="GO" id="GO:0042800">
    <property type="term" value="F:histone H3K4 methyltransferase activity"/>
    <property type="evidence" value="ECO:0007669"/>
    <property type="project" value="UniProtKB-UniRule"/>
</dbReference>
<dbReference type="SMART" id="SM00508">
    <property type="entry name" value="PostSET"/>
    <property type="match status" value="2"/>
</dbReference>
<feature type="compositionally biased region" description="Low complexity" evidence="23">
    <location>
        <begin position="88"/>
        <end position="118"/>
    </location>
</feature>
<comment type="subcellular location">
    <subcellularLocation>
        <location evidence="1 19">Nucleus</location>
    </subcellularLocation>
</comment>
<feature type="region of interest" description="Disordered" evidence="23">
    <location>
        <begin position="2042"/>
        <end position="2067"/>
    </location>
</feature>
<feature type="domain" description="PHD-type" evidence="28">
    <location>
        <begin position="1784"/>
        <end position="1892"/>
    </location>
</feature>
<feature type="compositionally biased region" description="Acidic residues" evidence="23">
    <location>
        <begin position="616"/>
        <end position="645"/>
    </location>
</feature>
<dbReference type="RefSeq" id="XP_017023747.1">
    <property type="nucleotide sequence ID" value="XM_017168258.1"/>
</dbReference>
<dbReference type="Proteomes" id="UP001652661">
    <property type="component" value="Chromosome 3R"/>
</dbReference>
<keyword evidence="14" id="KW-0238">DNA-binding</keyword>
<evidence type="ECO:0000256" key="14">
    <source>
        <dbReference type="ARBA" id="ARBA00023125"/>
    </source>
</evidence>
<dbReference type="PANTHER" id="PTHR45838">
    <property type="entry name" value="HISTONE-LYSINE-N-METHYLTRANSFERASE 2 KMT2 FAMILY MEMBER"/>
    <property type="match status" value="1"/>
</dbReference>
<dbReference type="GO" id="GO:0032259">
    <property type="term" value="P:methylation"/>
    <property type="evidence" value="ECO:0007669"/>
    <property type="project" value="UniProtKB-KW"/>
</dbReference>
<comment type="function">
    <text evidence="19">Histone methyltransferase that methylates 'Lys-4' of histone H3 (H3K4me). H3K4me represents a specific tag for epigenetic transcriptional activation. Functions in segment determination through interaction with genes of bithorax (BX-C) and antennapedia (ANT-C) complexes. Acts as an activator of BX-C. Involved in the very early regulation of homeotic genes expressed only in the posterior region of the embryo.</text>
</comment>
<feature type="region of interest" description="Disordered" evidence="23">
    <location>
        <begin position="3463"/>
        <end position="3491"/>
    </location>
</feature>
<dbReference type="SUPFAM" id="SSF57903">
    <property type="entry name" value="FYVE/PHD zinc finger"/>
    <property type="match status" value="2"/>
</dbReference>
<dbReference type="InterPro" id="IPR001965">
    <property type="entry name" value="Znf_PHD"/>
</dbReference>
<dbReference type="CDD" id="cd15489">
    <property type="entry name" value="PHD_SF"/>
    <property type="match status" value="1"/>
</dbReference>
<evidence type="ECO:0000256" key="11">
    <source>
        <dbReference type="ARBA" id="ARBA00022853"/>
    </source>
</evidence>
<feature type="compositionally biased region" description="Polar residues" evidence="23">
    <location>
        <begin position="2042"/>
        <end position="2053"/>
    </location>
</feature>
<feature type="compositionally biased region" description="Low complexity" evidence="23">
    <location>
        <begin position="2562"/>
        <end position="2573"/>
    </location>
</feature>
<keyword evidence="29" id="KW-1185">Reference proteome</keyword>
<feature type="domain" description="Nuclear receptor" evidence="27">
    <location>
        <begin position="800"/>
        <end position="933"/>
    </location>
</feature>
<feature type="compositionally biased region" description="Low complexity" evidence="23">
    <location>
        <begin position="1602"/>
        <end position="1615"/>
    </location>
</feature>
<evidence type="ECO:0000256" key="13">
    <source>
        <dbReference type="ARBA" id="ARBA00023117"/>
    </source>
</evidence>
<dbReference type="FunFam" id="2.170.270.10:FF:000004">
    <property type="entry name" value="Histone-lysine N-methyltransferase"/>
    <property type="match status" value="1"/>
</dbReference>
<feature type="region of interest" description="Disordered" evidence="23">
    <location>
        <begin position="232"/>
        <end position="251"/>
    </location>
</feature>
<keyword evidence="12 19" id="KW-0805">Transcription regulation</keyword>
<organism evidence="29 31">
    <name type="scientific">Drosophila kikkawai</name>
    <name type="common">Fruit fly</name>
    <dbReference type="NCBI Taxonomy" id="30033"/>
    <lineage>
        <taxon>Eukaryota</taxon>
        <taxon>Metazoa</taxon>
        <taxon>Ecdysozoa</taxon>
        <taxon>Arthropoda</taxon>
        <taxon>Hexapoda</taxon>
        <taxon>Insecta</taxon>
        <taxon>Pterygota</taxon>
        <taxon>Neoptera</taxon>
        <taxon>Endopterygota</taxon>
        <taxon>Diptera</taxon>
        <taxon>Brachycera</taxon>
        <taxon>Muscomorpha</taxon>
        <taxon>Ephydroidea</taxon>
        <taxon>Drosophilidae</taxon>
        <taxon>Drosophila</taxon>
        <taxon>Sophophora</taxon>
    </lineage>
</organism>
<feature type="binding site" evidence="21">
    <location>
        <position position="3835"/>
    </location>
    <ligand>
        <name>Zn(2+)</name>
        <dbReference type="ChEBI" id="CHEBI:29105"/>
    </ligand>
</feature>
<dbReference type="PROSITE" id="PS50280">
    <property type="entry name" value="SET"/>
    <property type="match status" value="1"/>
</dbReference>
<dbReference type="PANTHER" id="PTHR45838:SF4">
    <property type="entry name" value="HISTONE-LYSINE N-METHYLTRANSFERASE TRITHORAX"/>
    <property type="match status" value="1"/>
</dbReference>
<dbReference type="SMART" id="SM00249">
    <property type="entry name" value="PHD"/>
    <property type="match status" value="4"/>
</dbReference>
<feature type="region of interest" description="Disordered" evidence="23">
    <location>
        <begin position="3026"/>
        <end position="3046"/>
    </location>
</feature>
<feature type="domain" description="PHD-type" evidence="24">
    <location>
        <begin position="1473"/>
        <end position="1534"/>
    </location>
</feature>
<evidence type="ECO:0000313" key="29">
    <source>
        <dbReference type="Proteomes" id="UP001652661"/>
    </source>
</evidence>
<dbReference type="Gene3D" id="3.30.160.360">
    <property type="match status" value="1"/>
</dbReference>
<dbReference type="InterPro" id="IPR003889">
    <property type="entry name" value="FYrich_C"/>
</dbReference>
<proteinExistence type="inferred from homology"/>
<feature type="region of interest" description="Disordered" evidence="23">
    <location>
        <begin position="1597"/>
        <end position="1618"/>
    </location>
</feature>
<feature type="binding site" evidence="20">
    <location>
        <position position="3763"/>
    </location>
    <ligand>
        <name>S-adenosyl-L-methionine</name>
        <dbReference type="ChEBI" id="CHEBI:59789"/>
    </ligand>
</feature>
<dbReference type="InterPro" id="IPR011011">
    <property type="entry name" value="Znf_FYVE_PHD"/>
</dbReference>
<feature type="compositionally biased region" description="Low complexity" evidence="23">
    <location>
        <begin position="352"/>
        <end position="392"/>
    </location>
</feature>
<evidence type="ECO:0000259" key="28">
    <source>
        <dbReference type="PROSITE" id="PS51805"/>
    </source>
</evidence>
<keyword evidence="4 19" id="KW-0489">Methyltransferase</keyword>
<dbReference type="OMA" id="VVRSQQW"/>
<feature type="region of interest" description="Disordered" evidence="23">
    <location>
        <begin position="1"/>
        <end position="227"/>
    </location>
</feature>
<keyword evidence="6 19" id="KW-0949">S-adenosyl-L-methionine</keyword>
<dbReference type="GO" id="GO:0140949">
    <property type="term" value="F:histone H3K9 trimethyltransferase activity"/>
    <property type="evidence" value="ECO:0007669"/>
    <property type="project" value="UniProtKB-EC"/>
</dbReference>
<evidence type="ECO:0000259" key="27">
    <source>
        <dbReference type="PROSITE" id="PS51030"/>
    </source>
</evidence>
<dbReference type="GO" id="GO:0005700">
    <property type="term" value="C:polytene chromosome"/>
    <property type="evidence" value="ECO:0007669"/>
    <property type="project" value="UniProtKB-ARBA"/>
</dbReference>
<evidence type="ECO:0000256" key="7">
    <source>
        <dbReference type="ARBA" id="ARBA00022723"/>
    </source>
</evidence>
<feature type="compositionally biased region" description="Acidic residues" evidence="23">
    <location>
        <begin position="1160"/>
        <end position="1169"/>
    </location>
</feature>
<dbReference type="InterPro" id="IPR013083">
    <property type="entry name" value="Znf_RING/FYVE/PHD"/>
</dbReference>
<feature type="compositionally biased region" description="Pro residues" evidence="23">
    <location>
        <begin position="40"/>
        <end position="56"/>
    </location>
</feature>
<dbReference type="PIRSF" id="PIRSF010354">
    <property type="entry name" value="Methyltransferase_trithorax"/>
    <property type="match status" value="1"/>
</dbReference>
<feature type="binding site" evidence="21">
    <location>
        <position position="3837"/>
    </location>
    <ligand>
        <name>Zn(2+)</name>
        <dbReference type="ChEBI" id="CHEBI:29105"/>
    </ligand>
</feature>
<comment type="similarity">
    <text evidence="19">Belongs to the class V-like SAM-binding methyltransferase superfamily. Histone-lysine methyltransferase family. TRX/MLL subfamily.</text>
</comment>
<feature type="region of interest" description="Disordered" evidence="23">
    <location>
        <begin position="1158"/>
        <end position="1278"/>
    </location>
</feature>
<feature type="compositionally biased region" description="Polar residues" evidence="23">
    <location>
        <begin position="213"/>
        <end position="225"/>
    </location>
</feature>
<keyword evidence="10 21" id="KW-0862">Zinc</keyword>
<evidence type="ECO:0000256" key="16">
    <source>
        <dbReference type="ARBA" id="ARBA00023163"/>
    </source>
</evidence>
<evidence type="ECO:0000256" key="19">
    <source>
        <dbReference type="PIRNR" id="PIRNR010354"/>
    </source>
</evidence>
<feature type="region of interest" description="Disordered" evidence="23">
    <location>
        <begin position="267"/>
        <end position="306"/>
    </location>
</feature>
<feature type="region of interest" description="Disordered" evidence="23">
    <location>
        <begin position="2337"/>
        <end position="2362"/>
    </location>
</feature>
<feature type="domain" description="SET" evidence="25">
    <location>
        <begin position="3709"/>
        <end position="3825"/>
    </location>
</feature>
<dbReference type="InterPro" id="IPR034732">
    <property type="entry name" value="EPHD"/>
</dbReference>
<dbReference type="InterPro" id="IPR046341">
    <property type="entry name" value="SET_dom_sf"/>
</dbReference>
<dbReference type="InterPro" id="IPR036427">
    <property type="entry name" value="Bromodomain-like_sf"/>
</dbReference>
<feature type="compositionally biased region" description="Pro residues" evidence="23">
    <location>
        <begin position="3474"/>
        <end position="3491"/>
    </location>
</feature>
<feature type="compositionally biased region" description="Basic and acidic residues" evidence="23">
    <location>
        <begin position="646"/>
        <end position="658"/>
    </location>
</feature>
<feature type="region of interest" description="Disordered" evidence="23">
    <location>
        <begin position="1740"/>
        <end position="1760"/>
    </location>
</feature>
<keyword evidence="9 22" id="KW-0863">Zinc-finger</keyword>
<dbReference type="InterPro" id="IPR003616">
    <property type="entry name" value="Post-SET_dom"/>
</dbReference>
<dbReference type="PROSITE" id="PS51030">
    <property type="entry name" value="NUCLEAR_REC_DBD_2"/>
    <property type="match status" value="1"/>
</dbReference>
<dbReference type="InterPro" id="IPR016569">
    <property type="entry name" value="MeTrfase_trithorax"/>
</dbReference>
<dbReference type="CDD" id="cd19170">
    <property type="entry name" value="SET_KMT2A_2B"/>
    <property type="match status" value="1"/>
</dbReference>
<evidence type="ECO:0000256" key="23">
    <source>
        <dbReference type="SAM" id="MobiDB-lite"/>
    </source>
</evidence>
<dbReference type="FunFam" id="3.30.40.10:FF:000002">
    <property type="entry name" value="Histone-lysine N-methyltransferase"/>
    <property type="match status" value="1"/>
</dbReference>
<feature type="binding site" evidence="20">
    <location>
        <begin position="3786"/>
        <end position="3787"/>
    </location>
    <ligand>
        <name>S-adenosyl-L-methionine</name>
        <dbReference type="ChEBI" id="CHEBI:59789"/>
    </ligand>
</feature>
<dbReference type="RefSeq" id="XP_017023748.1">
    <property type="nucleotide sequence ID" value="XM_017168259.1"/>
</dbReference>
<evidence type="ECO:0000256" key="22">
    <source>
        <dbReference type="PROSITE-ProRule" id="PRU00146"/>
    </source>
</evidence>
<dbReference type="GO" id="GO:0008270">
    <property type="term" value="F:zinc ion binding"/>
    <property type="evidence" value="ECO:0007669"/>
    <property type="project" value="UniProtKB-KW"/>
</dbReference>
<dbReference type="OrthoDB" id="308383at2759"/>
<evidence type="ECO:0000256" key="6">
    <source>
        <dbReference type="ARBA" id="ARBA00022691"/>
    </source>
</evidence>
<feature type="compositionally biased region" description="Low complexity" evidence="23">
    <location>
        <begin position="953"/>
        <end position="963"/>
    </location>
</feature>
<dbReference type="PROSITE" id="PS50016">
    <property type="entry name" value="ZF_PHD_2"/>
    <property type="match status" value="3"/>
</dbReference>
<dbReference type="Gene3D" id="3.30.40.10">
    <property type="entry name" value="Zinc/RING finger domain, C3HC4 (zinc finger)"/>
    <property type="match status" value="2"/>
</dbReference>
<accession>A0A6P4IMJ6</accession>
<dbReference type="InterPro" id="IPR003888">
    <property type="entry name" value="FYrich_N"/>
</dbReference>
<feature type="region of interest" description="Disordered" evidence="23">
    <location>
        <begin position="556"/>
        <end position="719"/>
    </location>
</feature>
<feature type="compositionally biased region" description="Basic and acidic residues" evidence="23">
    <location>
        <begin position="1127"/>
        <end position="1137"/>
    </location>
</feature>
<feature type="domain" description="PHD-type" evidence="24">
    <location>
        <begin position="1314"/>
        <end position="1399"/>
    </location>
</feature>
<dbReference type="SMART" id="SM00317">
    <property type="entry name" value="SET"/>
    <property type="match status" value="1"/>
</dbReference>
<dbReference type="Pfam" id="PF13771">
    <property type="entry name" value="zf-HC5HC2H"/>
    <property type="match status" value="1"/>
</dbReference>
<feature type="compositionally biased region" description="Polar residues" evidence="23">
    <location>
        <begin position="2350"/>
        <end position="2362"/>
    </location>
</feature>
<evidence type="ECO:0000256" key="8">
    <source>
        <dbReference type="ARBA" id="ARBA00022737"/>
    </source>
</evidence>
<feature type="compositionally biased region" description="Gly residues" evidence="23">
    <location>
        <begin position="119"/>
        <end position="133"/>
    </location>
</feature>
<evidence type="ECO:0000259" key="24">
    <source>
        <dbReference type="PROSITE" id="PS50016"/>
    </source>
</evidence>
<feature type="binding site" evidence="21">
    <location>
        <position position="3789"/>
    </location>
    <ligand>
        <name>Zn(2+)</name>
        <dbReference type="ChEBI" id="CHEBI:29105"/>
    </ligand>
</feature>
<dbReference type="GO" id="GO:0035097">
    <property type="term" value="C:histone methyltransferase complex"/>
    <property type="evidence" value="ECO:0007669"/>
    <property type="project" value="InterPro"/>
</dbReference>
<feature type="compositionally biased region" description="Low complexity" evidence="23">
    <location>
        <begin position="416"/>
        <end position="460"/>
    </location>
</feature>
<dbReference type="Pfam" id="PF00856">
    <property type="entry name" value="SET"/>
    <property type="match status" value="1"/>
</dbReference>
<feature type="region of interest" description="Disordered" evidence="23">
    <location>
        <begin position="3119"/>
        <end position="3160"/>
    </location>
</feature>
<evidence type="ECO:0000259" key="26">
    <source>
        <dbReference type="PROSITE" id="PS50868"/>
    </source>
</evidence>
<evidence type="ECO:0000313" key="31">
    <source>
        <dbReference type="RefSeq" id="XP_017023748.1"/>
    </source>
</evidence>
<reference evidence="30 31" key="1">
    <citation type="submission" date="2025-04" db="UniProtKB">
        <authorList>
            <consortium name="RefSeq"/>
        </authorList>
    </citation>
    <scope>IDENTIFICATION</scope>
</reference>
<dbReference type="CDD" id="cd15506">
    <property type="entry name" value="PHD1_KMT2A_like"/>
    <property type="match status" value="1"/>
</dbReference>
<dbReference type="Gene3D" id="2.170.270.10">
    <property type="entry name" value="SET domain"/>
    <property type="match status" value="1"/>
</dbReference>
<dbReference type="SUPFAM" id="SSF82199">
    <property type="entry name" value="SET domain"/>
    <property type="match status" value="1"/>
</dbReference>
<feature type="binding site" evidence="21">
    <location>
        <position position="3842"/>
    </location>
    <ligand>
        <name>Zn(2+)</name>
        <dbReference type="ChEBI" id="CHEBI:29105"/>
    </ligand>
</feature>
<feature type="compositionally biased region" description="Low complexity" evidence="23">
    <location>
        <begin position="566"/>
        <end position="580"/>
    </location>
</feature>
<keyword evidence="8" id="KW-0677">Repeat</keyword>
<dbReference type="SMART" id="SM00541">
    <property type="entry name" value="FYRN"/>
    <property type="match status" value="1"/>
</dbReference>
<evidence type="ECO:0000256" key="5">
    <source>
        <dbReference type="ARBA" id="ARBA00022679"/>
    </source>
</evidence>
<dbReference type="Gene3D" id="1.20.920.10">
    <property type="entry name" value="Bromodomain-like"/>
    <property type="match status" value="1"/>
</dbReference>
<feature type="compositionally biased region" description="Low complexity" evidence="23">
    <location>
        <begin position="1251"/>
        <end position="1267"/>
    </location>
</feature>
<evidence type="ECO:0000256" key="9">
    <source>
        <dbReference type="ARBA" id="ARBA00022771"/>
    </source>
</evidence>
<evidence type="ECO:0000256" key="3">
    <source>
        <dbReference type="ARBA" id="ARBA00022481"/>
    </source>
</evidence>
<dbReference type="GO" id="GO:0045893">
    <property type="term" value="P:positive regulation of DNA-templated transcription"/>
    <property type="evidence" value="ECO:0007669"/>
    <property type="project" value="TreeGrafter"/>
</dbReference>
<feature type="region of interest" description="Disordered" evidence="23">
    <location>
        <begin position="846"/>
        <end position="867"/>
    </location>
</feature>
<feature type="compositionally biased region" description="Low complexity" evidence="23">
    <location>
        <begin position="285"/>
        <end position="306"/>
    </location>
</feature>
<dbReference type="Pfam" id="PF05965">
    <property type="entry name" value="FYRC"/>
    <property type="match status" value="1"/>
</dbReference>
<feature type="region of interest" description="Disordered" evidence="23">
    <location>
        <begin position="2542"/>
        <end position="2573"/>
    </location>
</feature>
<dbReference type="CDD" id="cd15664">
    <property type="entry name" value="ePHD_KMT2A_like"/>
    <property type="match status" value="1"/>
</dbReference>
<dbReference type="InterPro" id="IPR001628">
    <property type="entry name" value="Znf_hrmn_rcpt"/>
</dbReference>
<feature type="domain" description="Post-SET" evidence="26">
    <location>
        <begin position="3831"/>
        <end position="3847"/>
    </location>
</feature>
<dbReference type="GO" id="GO:0043565">
    <property type="term" value="F:sequence-specific DNA binding"/>
    <property type="evidence" value="ECO:0007669"/>
    <property type="project" value="InterPro"/>
</dbReference>
<dbReference type="PROSITE" id="PS51543">
    <property type="entry name" value="FYRC"/>
    <property type="match status" value="1"/>
</dbReference>
<feature type="compositionally biased region" description="Acidic residues" evidence="23">
    <location>
        <begin position="3319"/>
        <end position="3342"/>
    </location>
</feature>
<evidence type="ECO:0000256" key="2">
    <source>
        <dbReference type="ARBA" id="ARBA00012183"/>
    </source>
</evidence>
<evidence type="ECO:0000256" key="20">
    <source>
        <dbReference type="PIRSR" id="PIRSR010354-50"/>
    </source>
</evidence>
<dbReference type="CDD" id="cd15508">
    <property type="entry name" value="PHD3_KMT2A_like"/>
    <property type="match status" value="1"/>
</dbReference>
<feature type="binding site" evidence="20">
    <location>
        <position position="3719"/>
    </location>
    <ligand>
        <name>S-adenosyl-L-methionine</name>
        <dbReference type="ChEBI" id="CHEBI:59789"/>
    </ligand>
</feature>
<keyword evidence="16 19" id="KW-0804">Transcription</keyword>
<feature type="domain" description="PHD-type" evidence="24">
    <location>
        <begin position="1396"/>
        <end position="1445"/>
    </location>
</feature>
<keyword evidence="17 19" id="KW-0539">Nucleus</keyword>
<dbReference type="GO" id="GO:0098687">
    <property type="term" value="C:chromosomal region"/>
    <property type="evidence" value="ECO:0007669"/>
    <property type="project" value="UniProtKB-ARBA"/>
</dbReference>
<evidence type="ECO:0000256" key="18">
    <source>
        <dbReference type="ARBA" id="ARBA00071661"/>
    </source>
</evidence>
<dbReference type="InterPro" id="IPR019787">
    <property type="entry name" value="Znf_PHD-finger"/>
</dbReference>
<feature type="compositionally biased region" description="Polar residues" evidence="23">
    <location>
        <begin position="1743"/>
        <end position="1758"/>
    </location>
</feature>
<dbReference type="FunFam" id="3.30.160.360:FF:000010">
    <property type="entry name" value="Histone-lysine N-methyltransferase"/>
    <property type="match status" value="1"/>
</dbReference>
<feature type="compositionally biased region" description="Basic and acidic residues" evidence="23">
    <location>
        <begin position="1038"/>
        <end position="1053"/>
    </location>
</feature>
<feature type="region of interest" description="Disordered" evidence="23">
    <location>
        <begin position="953"/>
        <end position="976"/>
    </location>
</feature>
<dbReference type="Pfam" id="PF05964">
    <property type="entry name" value="FYRN"/>
    <property type="match status" value="1"/>
</dbReference>
<gene>
    <name evidence="30 31" type="primary">LOC108075720</name>
</gene>
<feature type="compositionally biased region" description="Polar residues" evidence="23">
    <location>
        <begin position="145"/>
        <end position="168"/>
    </location>
</feature>
<dbReference type="PROSITE" id="PS51805">
    <property type="entry name" value="EPHD"/>
    <property type="match status" value="1"/>
</dbReference>
<evidence type="ECO:0000256" key="4">
    <source>
        <dbReference type="ARBA" id="ARBA00022603"/>
    </source>
</evidence>
<name>A0A6P4IMJ6_DROKI</name>
<dbReference type="PROSITE" id="PS50868">
    <property type="entry name" value="POST_SET"/>
    <property type="match status" value="1"/>
</dbReference>
<feature type="compositionally biased region" description="Low complexity" evidence="23">
    <location>
        <begin position="3121"/>
        <end position="3143"/>
    </location>
</feature>
<dbReference type="SMART" id="SM00184">
    <property type="entry name" value="RING"/>
    <property type="match status" value="4"/>
</dbReference>
<keyword evidence="7 21" id="KW-0479">Metal-binding</keyword>
<comment type="catalytic activity">
    <reaction evidence="19">
        <text>L-lysyl(9)-[histone H3] + 3 S-adenosyl-L-methionine = N(6),N(6),N(6)-trimethyl-L-lysyl(9)-[histone H3] + 3 S-adenosyl-L-homocysteine + 3 H(+)</text>
        <dbReference type="Rhea" id="RHEA:60276"/>
        <dbReference type="Rhea" id="RHEA-COMP:15538"/>
        <dbReference type="Rhea" id="RHEA-COMP:15546"/>
        <dbReference type="ChEBI" id="CHEBI:15378"/>
        <dbReference type="ChEBI" id="CHEBI:29969"/>
        <dbReference type="ChEBI" id="CHEBI:57856"/>
        <dbReference type="ChEBI" id="CHEBI:59789"/>
        <dbReference type="ChEBI" id="CHEBI:61961"/>
        <dbReference type="EC" id="2.1.1.355"/>
    </reaction>
</comment>
<dbReference type="InterPro" id="IPR047219">
    <property type="entry name" value="KMT2A_2B_SET"/>
</dbReference>
<dbReference type="FunFam" id="3.30.40.10:FF:000471">
    <property type="entry name" value="Histone-lysine N-methyltransferase trithorax"/>
    <property type="match status" value="1"/>
</dbReference>
<evidence type="ECO:0000256" key="17">
    <source>
        <dbReference type="ARBA" id="ARBA00023242"/>
    </source>
</evidence>
<dbReference type="GO" id="GO:0003700">
    <property type="term" value="F:DNA-binding transcription factor activity"/>
    <property type="evidence" value="ECO:0007669"/>
    <property type="project" value="InterPro"/>
</dbReference>
<dbReference type="PROSITE" id="PS51542">
    <property type="entry name" value="FYRN"/>
    <property type="match status" value="1"/>
</dbReference>
<evidence type="ECO:0000313" key="30">
    <source>
        <dbReference type="RefSeq" id="XP_017023747.1"/>
    </source>
</evidence>
<keyword evidence="15" id="KW-0010">Activator</keyword>
<feature type="region of interest" description="Disordered" evidence="23">
    <location>
        <begin position="3314"/>
        <end position="3343"/>
    </location>
</feature>
<feature type="binding site" evidence="20">
    <location>
        <position position="3721"/>
    </location>
    <ligand>
        <name>S-adenosyl-L-methionine</name>
        <dbReference type="ChEBI" id="CHEBI:59789"/>
    </ligand>
</feature>
<dbReference type="InterPro" id="IPR001841">
    <property type="entry name" value="Znf_RING"/>
</dbReference>
<dbReference type="InterPro" id="IPR001214">
    <property type="entry name" value="SET_dom"/>
</dbReference>
<evidence type="ECO:0000256" key="15">
    <source>
        <dbReference type="ARBA" id="ARBA00023159"/>
    </source>
</evidence>
<dbReference type="GO" id="GO:0001654">
    <property type="term" value="P:eye development"/>
    <property type="evidence" value="ECO:0007669"/>
    <property type="project" value="UniProtKB-ARBA"/>
</dbReference>
<keyword evidence="5 19" id="KW-0808">Transferase</keyword>
<evidence type="ECO:0000256" key="12">
    <source>
        <dbReference type="ARBA" id="ARBA00023015"/>
    </source>
</evidence>
<sequence>MGRSKFPGKPSKSINRKRISVLQLEDEATATAGGSNPSPHSDPPPPSEQPPPPPPQQTESQTGAESAPAREKGGHNNCDNDEDDNPPGAGASISGNATGTSSSSTSESTSNGSSSSSGSGSGSGSTNGNGVNGGTHHKSAANGGEQDQNANGDKSKGSSSRRVSTGSLVTIGPTAGAGTAAAANGKPSASSGKSSAGSAGGKSTASTAGKSSRTTILSGTSSVRSSEVLATPVLPSASNSGVPGGTTPDVAAAAALGSGFGKSLSLTISTSSGKSNKGTTGEGSSGAASPRPGLSPSASSASSAGLLSPGAISPGGSFAISAALLRARKNGNKKFKNLNLARAEVMLPSTSKLKQQQLQLNCPVAGSPSSSTSTSSAPAATTCPSAAGAGACEPVEDAAPKRVASEMPNEGALDVAPSSSASSSNGAGSGAAVPNAVPAPGGAGAAAAGSSSPNSAAGAGSVSGAGGAAPAAAGSATATKQKKTVTFRNVLETSDDKSVVKRFYNPDNRIPLVSIMKKDSLNRPLTYSRGGECIVRPSILSKILNKKNSNIDKLNSLKFRSVPATSSSSSSSQDSGSGSSPNVFGLSRAFGAPMEEDDDEQGGVTFRRNEYQNKEMDDEMMDEDDDVEDAEDEEDDNDQEELDEAASDKSAETEKSEGGAEDSEEKQQQLVMDSHFVLPKRSTRSSRIIKPNKRLLEEGAISKKPLPPPPAKSLFGGASAASSNSPGILKIPSFGSLKSNTSAAASSSSSIFVLRQPRLQFQGDSKLGPSAIPTTPAAGGGGGALTVSTFGALAGQSSSPSSCAVCSTTVKEMTQARKYGVVACDVCRKFISKMTKKSISATSSSANANAASSSSTSHQPQQPQQLQCKGSEGTTCIFHSGKSQLKNFKKLYKERCLACWLKKCLNSFQLPAAHRSRLGAILPAGMRPETNPREDKISTELLSPTGSLRFAASSTSSASASTSNSGVKWKSNPDSASALPTIKANPLAENNVTFGSTPLLRPAILEKPLFLKISNAADQKLTGGEAISPSLAGKKASIKQEKAKEKEKEKEQEQLPSEKPLSPALAVAKKSTASAEPAPTESQKEETPQTGAVAPASSSSAGTSQSAAAAQASEVTPGEASNAPGDGLKRQRIDLKGPRVKHVCRSASIVLGQPLATFGEDQEEVDEQERQEIVGPEPAIADPAPVAVTDENDNCASCKTPPVEEPKPSKSSPAEARKVAGKEAGAMPAGKVTTRTVMAASKKQRNGDIITSSSASSVVTQAQSQTQGRRTKEARQQQQQQRTLISIDFWENYDPAEVCQSGFGLIVTETVAQRALCFLCGSTGLDPLIFCACCCEPYHQYCVQDEYNLKHGSFEETTLMGSLLETTINASTGGVGGGSSSLNQLTQRLNWLCPRCTVCYTCNMSSGSKVKCQKCQKNYHSTCLGTSKRLLGADRPLICVNCLKCKSCSTTKVSKFVGNLPMCTGCFKLRKKGNFCPICQRCYDDNDFDLKMMECGDCGQWVHSKCEGLSDEQYNLLSTLPESIEFICKKCARRNESSRIKAEEWRQAVMEEFKASLYSVLKLLSKSRQACALLKLSPRKKLRCTCGAASHGKLQPKALQFNSGSDNGLGSDGESQNSDDVYEFKEQQQQLLKKSRAKSLPCSCQPPSAIGSSHSSHPQSFSLVEIKQKIAGNSYVSLAEFNYDMSQVIQQSNCDELDIAYKELLSEQFPWFQNETKACTDALEEDMFESCSYEDLPDGGTGSASVYNEHSQQQTESRSGVLDIPLEEVDDLGGSCGIKMRLDTRMCLFCRKSGEGLSGEEARLLYCGHDCWVHTNCAMWSAEVFEEIDGSLQNVHSAVARGRMIKCTVCGNRGATVGCNVRSCGEHYHYPCARSIECAFLTDKSMYCPAHAKNGNALKANGSPSVTYESNFEVSRPVYVELDRKRKKLIEPARVQFHIGSLEVRQLGAIVPRFSDSYEAVVPINFLCSRLYWSSKEPWKIVEYTVRTTIQNSCSTLTALDVGRNYTVDHTNPNGKEVQLGLAQIARWHSSLARSDLLESDWSTGDFPNTNSCVPPDENTEEEPQQQADLLPPEIKDAIFEDLPHELLDGISMLDIFMYEDLADKTDLFAISDQSKDGTQAMSSNQAQGQTQGQVSICDEDTRNSNTSLGNGGWPASNPVEDAMLSAARNSSQVQMLKTLAWPKLDGNSAMANAIKRRKLSKNLAEGVLLTLSNQQRTKKEMAHVAGVSRRQSISETISVEGGATTSGGGSMRSKSFTWSAAKRYFEKSEGREEPAKMRIMQMDGVDDSITEFRIIAGDGNLSTAQFTGQVKCERCQCTYRNYDSFQRHLPTCCDPAMSTSESDSDVNAAATSSNNPAQLSAESLNELQKQLLANAGGLNYLQTTTASFPQVQSLGSLGQFGLQGLQPLQLQPQSLGNGFFISQPNPTAQTNTDELQLYANSLQSLANLGGGFTLAQPTVTAAPAPQPQLIAVSTNPDGTQQFIQIPQAQMQATTTAAPTATYQTLQATNTDKKIMLPLTTAAAGKPLKTVATKAAQQAAAAKQKQLKSGHHQVKPIQAKLQPHPQQQQQQQQQVHQQVQQPITVMGQNLLQPQLLFQSSAQAQAPQLILPQAQPQNIISFVTTGDGSQGQPLQYISIPTTGEYKPQPQPTQFLTTAPAGGGATYLQTDASGNLMLTTTPTNSGLQMLTAQPQVIGTLIQPQTLQLSGATDGSQAAGTHHHHQQQVQPLILGGTGGGATGLEFATTTTPQVILATQPMYYGLETIVQNTVMSSQQFVSTAMPGVLSQNASFSATTTQVFQASKIEPIVDHLPAGYVVLNNPGDASSAGTTFLNAASVLQQQSQDDTTTQQLLQNANFQFQTSVPSSSAASSASMDYSSPMVVTAKIPPVTTQLKRTNAQAKAAGMSKVPPQPQVVVNKVLPTSMAQMKSASGLKQVTQQQQQMKGMKATAGAAGGTGTNCGAPPSIASKPLQKKTNMIRPIHKLEVKPKLMKPTPKTQAMLQQQQQQQLQHPAVVISSQQVPKIVQQQQRIPTQPQQQQQQPTQATAQLLHIPQQPQQTLHLQQQQQQQVQVQPSMPIISIAEATPVPVLQNQTQFVIEEQQQQQPQQDLLSRVQVQHFPTSNTGSSSNCNSVLPTNVVNPLQQQPPPTSSSSSTTRPTNRVLPMQQRQEPAPLANDCPVVPSPTPPPKPLEQQVIPHQVTTPSAASKCYAQLKAASSPSPVYETELKSVPGLESIVPVVAHMDTILEEQPATESIYTEGLYEKHSPADAKTEQLLLQQQQREQLTQQLANGYSMHLEKHSFQAMEAMETDAYNNHGEDDLDEELDEEDEEDDDEEDEEEDDFSLKMATSACNDHEMSDSEEPAVKDKISKILDNLTNDDCADSITTATTMEVVEASTAGYQQMVEDVLATTAAPEFDEGGPLETAAVEAAASYINEMADAQVLELKQLQNGVELELKLRRKQEMEPEKGASMVPPPTLAAPEVPPPPPPVREPRKISGPHLLYEIQSEDGFTYKSSSIAEIWEKVFEAVQVARRAHGLTPLPEGPLADMGGIQMIGLKTNALKYLIEQLPGVEKCSKYTPKYHKRNGNVSIAASIGGGSTGGGGGGVSARTASAGAAAGGGDSHHSLLDYGSDQELELQENAFECARCEPYANRSEYDMFSWLASRHRKQPIQVFVQPSDNELVPRRGTGSNLPMAMKYRTLKETYKDYVGVFRSHIHGRGLYCTKDIEAGEMVIEYAGELIRSTLTDKRERYYDGRGIGCYMFKIDDNLVVDATMRGNAARFINHSCEPNCYSKVVDILGHKHIIIFALRRIVQGEELTYDYKFPFEEEKIPCSCGSKRCRKYLN</sequence>
<keyword evidence="3" id="KW-0488">Methylation</keyword>
<keyword evidence="11 19" id="KW-0156">Chromatin regulator</keyword>
<feature type="compositionally biased region" description="Basic residues" evidence="23">
    <location>
        <begin position="2545"/>
        <end position="2554"/>
    </location>
</feature>
<evidence type="ECO:0000256" key="21">
    <source>
        <dbReference type="PIRSR" id="PIRSR010354-51"/>
    </source>
</evidence>
<evidence type="ECO:0000259" key="25">
    <source>
        <dbReference type="PROSITE" id="PS50280"/>
    </source>
</evidence>
<dbReference type="Pfam" id="PF00628">
    <property type="entry name" value="PHD"/>
    <property type="match status" value="1"/>
</dbReference>
<feature type="compositionally biased region" description="Low complexity" evidence="23">
    <location>
        <begin position="172"/>
        <end position="212"/>
    </location>
</feature>
<protein>
    <recommendedName>
        <fullName evidence="18 19">Histone-lysine N-methyltransferase trithorax</fullName>
        <ecNumber evidence="2 19">2.1.1.355</ecNumber>
    </recommendedName>
</protein>
<dbReference type="SMART" id="SM00542">
    <property type="entry name" value="FYRC"/>
    <property type="match status" value="1"/>
</dbReference>
<feature type="region of interest" description="Disordered" evidence="23">
    <location>
        <begin position="1026"/>
        <end position="1140"/>
    </location>
</feature>
<feature type="compositionally biased region" description="Low complexity" evidence="23">
    <location>
        <begin position="269"/>
        <end position="279"/>
    </location>
</feature>
<evidence type="ECO:0000256" key="1">
    <source>
        <dbReference type="ARBA" id="ARBA00004123"/>
    </source>
</evidence>